<dbReference type="CDD" id="cd02947">
    <property type="entry name" value="TRX_family"/>
    <property type="match status" value="1"/>
</dbReference>
<comment type="caution">
    <text evidence="8">The sequence shown here is derived from an EMBL/GenBank/DDBJ whole genome shotgun (WGS) entry which is preliminary data.</text>
</comment>
<evidence type="ECO:0000313" key="8">
    <source>
        <dbReference type="EMBL" id="KAF2068678.1"/>
    </source>
</evidence>
<comment type="similarity">
    <text evidence="5">Belongs to the thioredoxin family.</text>
</comment>
<feature type="domain" description="Thioredoxin" evidence="7">
    <location>
        <begin position="1"/>
        <end position="105"/>
    </location>
</feature>
<proteinExistence type="inferred from homology"/>
<evidence type="ECO:0000256" key="3">
    <source>
        <dbReference type="ARBA" id="ARBA00023157"/>
    </source>
</evidence>
<gene>
    <name evidence="8" type="ORF">CYY_010001</name>
</gene>
<dbReference type="InterPro" id="IPR013766">
    <property type="entry name" value="Thioredoxin_domain"/>
</dbReference>
<evidence type="ECO:0000313" key="9">
    <source>
        <dbReference type="Proteomes" id="UP000695562"/>
    </source>
</evidence>
<keyword evidence="2" id="KW-0249">Electron transport</keyword>
<evidence type="ECO:0000256" key="1">
    <source>
        <dbReference type="ARBA" id="ARBA00022448"/>
    </source>
</evidence>
<dbReference type="OrthoDB" id="25146at2759"/>
<keyword evidence="9" id="KW-1185">Reference proteome</keyword>
<dbReference type="AlphaFoldDB" id="A0A8J4PKH4"/>
<reference evidence="8" key="1">
    <citation type="submission" date="2020-01" db="EMBL/GenBank/DDBJ databases">
        <title>Development of genomics and gene disruption for Polysphondylium violaceum indicates a role for the polyketide synthase stlB in stalk morphogenesis.</title>
        <authorList>
            <person name="Narita B."/>
            <person name="Kawabe Y."/>
            <person name="Kin K."/>
            <person name="Saito T."/>
            <person name="Gibbs R."/>
            <person name="Kuspa A."/>
            <person name="Muzny D."/>
            <person name="Queller D."/>
            <person name="Richards S."/>
            <person name="Strassman J."/>
            <person name="Sucgang R."/>
            <person name="Worley K."/>
            <person name="Schaap P."/>
        </authorList>
    </citation>
    <scope>NUCLEOTIDE SEQUENCE</scope>
    <source>
        <strain evidence="8">QSvi11</strain>
    </source>
</reference>
<dbReference type="PIRSF" id="PIRSF000077">
    <property type="entry name" value="Thioredoxin"/>
    <property type="match status" value="1"/>
</dbReference>
<dbReference type="GO" id="GO:0015035">
    <property type="term" value="F:protein-disulfide reductase activity"/>
    <property type="evidence" value="ECO:0007669"/>
    <property type="project" value="InterPro"/>
</dbReference>
<dbReference type="Gene3D" id="3.40.30.10">
    <property type="entry name" value="Glutaredoxin"/>
    <property type="match status" value="1"/>
</dbReference>
<keyword evidence="4 6" id="KW-0676">Redox-active center</keyword>
<dbReference type="PANTHER" id="PTHR45663">
    <property type="entry name" value="GEO12009P1"/>
    <property type="match status" value="1"/>
</dbReference>
<dbReference type="PROSITE" id="PS51352">
    <property type="entry name" value="THIOREDOXIN_2"/>
    <property type="match status" value="1"/>
</dbReference>
<dbReference type="InterPro" id="IPR005746">
    <property type="entry name" value="Thioredoxin"/>
</dbReference>
<dbReference type="InterPro" id="IPR036249">
    <property type="entry name" value="Thioredoxin-like_sf"/>
</dbReference>
<dbReference type="Pfam" id="PF00085">
    <property type="entry name" value="Thioredoxin"/>
    <property type="match status" value="1"/>
</dbReference>
<feature type="disulfide bond" description="Redox-active" evidence="6">
    <location>
        <begin position="32"/>
        <end position="35"/>
    </location>
</feature>
<dbReference type="SUPFAM" id="SSF52833">
    <property type="entry name" value="Thioredoxin-like"/>
    <property type="match status" value="1"/>
</dbReference>
<evidence type="ECO:0000256" key="6">
    <source>
        <dbReference type="PIRSR" id="PIRSR000077-4"/>
    </source>
</evidence>
<sequence length="105" mass="11655">MTVVKIIEKDADFEPYIQQNQFVLAVFSAIWCSPCRALDPIVEKIAQDYKGRVSVCKIEVDVCPATTKKYGIRSVPTSIIFENGKKSATIDGLASREEIIECLGI</sequence>
<dbReference type="GO" id="GO:0005737">
    <property type="term" value="C:cytoplasm"/>
    <property type="evidence" value="ECO:0007669"/>
    <property type="project" value="TreeGrafter"/>
</dbReference>
<name>A0A8J4PKH4_9MYCE</name>
<keyword evidence="3 6" id="KW-1015">Disulfide bond</keyword>
<protein>
    <recommendedName>
        <fullName evidence="5">Thioredoxin</fullName>
    </recommendedName>
</protein>
<evidence type="ECO:0000256" key="5">
    <source>
        <dbReference type="PIRNR" id="PIRNR000077"/>
    </source>
</evidence>
<dbReference type="PANTHER" id="PTHR45663:SF11">
    <property type="entry name" value="GEO12009P1"/>
    <property type="match status" value="1"/>
</dbReference>
<dbReference type="EMBL" id="AJWJ01000880">
    <property type="protein sequence ID" value="KAF2068678.1"/>
    <property type="molecule type" value="Genomic_DNA"/>
</dbReference>
<evidence type="ECO:0000256" key="4">
    <source>
        <dbReference type="ARBA" id="ARBA00023284"/>
    </source>
</evidence>
<keyword evidence="1" id="KW-0813">Transport</keyword>
<dbReference type="PRINTS" id="PR00421">
    <property type="entry name" value="THIOREDOXIN"/>
</dbReference>
<evidence type="ECO:0000259" key="7">
    <source>
        <dbReference type="PROSITE" id="PS51352"/>
    </source>
</evidence>
<organism evidence="8 9">
    <name type="scientific">Polysphondylium violaceum</name>
    <dbReference type="NCBI Taxonomy" id="133409"/>
    <lineage>
        <taxon>Eukaryota</taxon>
        <taxon>Amoebozoa</taxon>
        <taxon>Evosea</taxon>
        <taxon>Eumycetozoa</taxon>
        <taxon>Dictyostelia</taxon>
        <taxon>Dictyosteliales</taxon>
        <taxon>Dictyosteliaceae</taxon>
        <taxon>Polysphondylium</taxon>
    </lineage>
</organism>
<evidence type="ECO:0000256" key="2">
    <source>
        <dbReference type="ARBA" id="ARBA00022982"/>
    </source>
</evidence>
<dbReference type="Proteomes" id="UP000695562">
    <property type="component" value="Unassembled WGS sequence"/>
</dbReference>
<accession>A0A8J4PKH4</accession>